<dbReference type="EMBL" id="JBAHYK010001193">
    <property type="protein sequence ID" value="KAL0569107.1"/>
    <property type="molecule type" value="Genomic_DNA"/>
</dbReference>
<comment type="caution">
    <text evidence="3">The sequence shown here is derived from an EMBL/GenBank/DDBJ whole genome shotgun (WGS) entry which is preliminary data.</text>
</comment>
<dbReference type="InterPro" id="IPR045340">
    <property type="entry name" value="DUF6533"/>
</dbReference>
<feature type="transmembrane region" description="Helical" evidence="1">
    <location>
        <begin position="95"/>
        <end position="114"/>
    </location>
</feature>
<keyword evidence="1" id="KW-0472">Membrane</keyword>
<proteinExistence type="predicted"/>
<keyword evidence="1" id="KW-0812">Transmembrane</keyword>
<evidence type="ECO:0000259" key="2">
    <source>
        <dbReference type="Pfam" id="PF20151"/>
    </source>
</evidence>
<feature type="transmembrane region" description="Helical" evidence="1">
    <location>
        <begin position="61"/>
        <end position="83"/>
    </location>
</feature>
<keyword evidence="1" id="KW-1133">Transmembrane helix</keyword>
<name>A0ABR3F1N0_9AGAR</name>
<sequence length="181" mass="20451">MTPRKVYDYLCTVDLEANYVWSDPLAFRAVIFYLNRYTPLLDLGVAFLVQTNHLHTDQCRLLLALGIILYTIGTMIAEGILMMRTYAMWGCDRNVVILFAFLLAAGLVGDVVVITKEFSTIEFLEQDVGCYAINVDGKVMFMLPYLLLAVTETVIAVLSVVKGYRDRAYTMFSLVARTGQY</sequence>
<dbReference type="Proteomes" id="UP001465976">
    <property type="component" value="Unassembled WGS sequence"/>
</dbReference>
<evidence type="ECO:0000313" key="3">
    <source>
        <dbReference type="EMBL" id="KAL0569107.1"/>
    </source>
</evidence>
<organism evidence="3 4">
    <name type="scientific">Marasmius crinis-equi</name>
    <dbReference type="NCBI Taxonomy" id="585013"/>
    <lineage>
        <taxon>Eukaryota</taxon>
        <taxon>Fungi</taxon>
        <taxon>Dikarya</taxon>
        <taxon>Basidiomycota</taxon>
        <taxon>Agaricomycotina</taxon>
        <taxon>Agaricomycetes</taxon>
        <taxon>Agaricomycetidae</taxon>
        <taxon>Agaricales</taxon>
        <taxon>Marasmiineae</taxon>
        <taxon>Marasmiaceae</taxon>
        <taxon>Marasmius</taxon>
    </lineage>
</organism>
<feature type="domain" description="DUF6533" evidence="2">
    <location>
        <begin position="6"/>
        <end position="41"/>
    </location>
</feature>
<dbReference type="Pfam" id="PF20151">
    <property type="entry name" value="DUF6533"/>
    <property type="match status" value="1"/>
</dbReference>
<gene>
    <name evidence="3" type="ORF">V5O48_012868</name>
</gene>
<accession>A0ABR3F1N0</accession>
<reference evidence="3 4" key="1">
    <citation type="submission" date="2024-02" db="EMBL/GenBank/DDBJ databases">
        <title>A draft genome for the cacao thread blight pathogen Marasmius crinis-equi.</title>
        <authorList>
            <person name="Cohen S.P."/>
            <person name="Baruah I.K."/>
            <person name="Amoako-Attah I."/>
            <person name="Bukari Y."/>
            <person name="Meinhardt L.W."/>
            <person name="Bailey B.A."/>
        </authorList>
    </citation>
    <scope>NUCLEOTIDE SEQUENCE [LARGE SCALE GENOMIC DNA]</scope>
    <source>
        <strain evidence="3 4">GH-76</strain>
    </source>
</reference>
<evidence type="ECO:0000256" key="1">
    <source>
        <dbReference type="SAM" id="Phobius"/>
    </source>
</evidence>
<feature type="transmembrane region" description="Helical" evidence="1">
    <location>
        <begin position="142"/>
        <end position="161"/>
    </location>
</feature>
<keyword evidence="4" id="KW-1185">Reference proteome</keyword>
<evidence type="ECO:0000313" key="4">
    <source>
        <dbReference type="Proteomes" id="UP001465976"/>
    </source>
</evidence>
<protein>
    <recommendedName>
        <fullName evidence="2">DUF6533 domain-containing protein</fullName>
    </recommendedName>
</protein>